<evidence type="ECO:0000256" key="1">
    <source>
        <dbReference type="ARBA" id="ARBA00005417"/>
    </source>
</evidence>
<proteinExistence type="inferred from homology"/>
<evidence type="ECO:0000256" key="3">
    <source>
        <dbReference type="ARBA" id="ARBA00022741"/>
    </source>
</evidence>
<feature type="domain" description="ABC transporter" evidence="5">
    <location>
        <begin position="18"/>
        <end position="249"/>
    </location>
</feature>
<dbReference type="RefSeq" id="WP_013252816.1">
    <property type="nucleotide sequence ID" value="NC_014364.1"/>
</dbReference>
<dbReference type="PROSITE" id="PS50893">
    <property type="entry name" value="ABC_TRANSPORTER_2"/>
    <property type="match status" value="1"/>
</dbReference>
<keyword evidence="3" id="KW-0547">Nucleotide-binding</keyword>
<dbReference type="FunFam" id="3.40.50.300:FF:000134">
    <property type="entry name" value="Iron-enterobactin ABC transporter ATP-binding protein"/>
    <property type="match status" value="1"/>
</dbReference>
<dbReference type="PROSITE" id="PS00211">
    <property type="entry name" value="ABC_TRANSPORTER_1"/>
    <property type="match status" value="1"/>
</dbReference>
<evidence type="ECO:0000259" key="5">
    <source>
        <dbReference type="PROSITE" id="PS50893"/>
    </source>
</evidence>
<dbReference type="SMART" id="SM00382">
    <property type="entry name" value="AAA"/>
    <property type="match status" value="1"/>
</dbReference>
<name>E1RA61_SEDSS</name>
<dbReference type="Proteomes" id="UP000002318">
    <property type="component" value="Chromosome"/>
</dbReference>
<dbReference type="SUPFAM" id="SSF52540">
    <property type="entry name" value="P-loop containing nucleoside triphosphate hydrolases"/>
    <property type="match status" value="1"/>
</dbReference>
<dbReference type="PANTHER" id="PTHR42734">
    <property type="entry name" value="METAL TRANSPORT SYSTEM ATP-BINDING PROTEIN TM_0124-RELATED"/>
    <property type="match status" value="1"/>
</dbReference>
<dbReference type="InterPro" id="IPR003439">
    <property type="entry name" value="ABC_transporter-like_ATP-bd"/>
</dbReference>
<dbReference type="HOGENOM" id="CLU_000604_1_11_12"/>
<reference evidence="6 7" key="1">
    <citation type="journal article" date="2010" name="Stand. Genomic Sci.">
        <title>Complete genome sequence of Spirochaeta smaragdinae type strain (SEBR 4228).</title>
        <authorList>
            <person name="Mavromatis K."/>
            <person name="Yasawong M."/>
            <person name="Chertkov O."/>
            <person name="Lapidus A."/>
            <person name="Lucas S."/>
            <person name="Nolan M."/>
            <person name="Del Rio T.G."/>
            <person name="Tice H."/>
            <person name="Cheng J.F."/>
            <person name="Pitluck S."/>
            <person name="Liolios K."/>
            <person name="Ivanova N."/>
            <person name="Tapia R."/>
            <person name="Han C."/>
            <person name="Bruce D."/>
            <person name="Goodwin L."/>
            <person name="Pati A."/>
            <person name="Chen A."/>
            <person name="Palaniappan K."/>
            <person name="Land M."/>
            <person name="Hauser L."/>
            <person name="Chang Y.J."/>
            <person name="Jeffries C.D."/>
            <person name="Detter J.C."/>
            <person name="Rohde M."/>
            <person name="Brambilla E."/>
            <person name="Spring S."/>
            <person name="Goker M."/>
            <person name="Sikorski J."/>
            <person name="Woyke T."/>
            <person name="Bristow J."/>
            <person name="Eisen J.A."/>
            <person name="Markowitz V."/>
            <person name="Hugenholtz P."/>
            <person name="Klenk H.P."/>
            <person name="Kyrpides N.C."/>
        </authorList>
    </citation>
    <scope>NUCLEOTIDE SEQUENCE [LARGE SCALE GENOMIC DNA]</scope>
    <source>
        <strain evidence="7">DSM 11293 / JCM 15392 / SEBR 4228</strain>
    </source>
</reference>
<gene>
    <name evidence="6" type="ordered locus">Spirs_0195</name>
</gene>
<dbReference type="CDD" id="cd03235">
    <property type="entry name" value="ABC_Metallic_Cations"/>
    <property type="match status" value="1"/>
</dbReference>
<evidence type="ECO:0000256" key="2">
    <source>
        <dbReference type="ARBA" id="ARBA00022448"/>
    </source>
</evidence>
<keyword evidence="4" id="KW-0067">ATP-binding</keyword>
<dbReference type="InterPro" id="IPR050153">
    <property type="entry name" value="Metal_Ion_Import_ABC"/>
</dbReference>
<dbReference type="InterPro" id="IPR003593">
    <property type="entry name" value="AAA+_ATPase"/>
</dbReference>
<keyword evidence="7" id="KW-1185">Reference proteome</keyword>
<dbReference type="GO" id="GO:0005524">
    <property type="term" value="F:ATP binding"/>
    <property type="evidence" value="ECO:0007669"/>
    <property type="project" value="UniProtKB-KW"/>
</dbReference>
<keyword evidence="2" id="KW-0813">Transport</keyword>
<dbReference type="Pfam" id="PF00005">
    <property type="entry name" value="ABC_tran"/>
    <property type="match status" value="1"/>
</dbReference>
<dbReference type="STRING" id="573413.Spirs_0195"/>
<evidence type="ECO:0000313" key="7">
    <source>
        <dbReference type="Proteomes" id="UP000002318"/>
    </source>
</evidence>
<dbReference type="EMBL" id="CP002116">
    <property type="protein sequence ID" value="ADK79352.1"/>
    <property type="molecule type" value="Genomic_DNA"/>
</dbReference>
<dbReference type="Gene3D" id="3.40.50.300">
    <property type="entry name" value="P-loop containing nucleotide triphosphate hydrolases"/>
    <property type="match status" value="1"/>
</dbReference>
<evidence type="ECO:0000256" key="4">
    <source>
        <dbReference type="ARBA" id="ARBA00022840"/>
    </source>
</evidence>
<protein>
    <submittedName>
        <fullName evidence="6">ABC transporter related protein</fullName>
    </submittedName>
</protein>
<dbReference type="AlphaFoldDB" id="E1RA61"/>
<accession>E1RA61</accession>
<evidence type="ECO:0000313" key="6">
    <source>
        <dbReference type="EMBL" id="ADK79352.1"/>
    </source>
</evidence>
<dbReference type="InterPro" id="IPR017871">
    <property type="entry name" value="ABC_transporter-like_CS"/>
</dbReference>
<comment type="similarity">
    <text evidence="1">Belongs to the ABC transporter superfamily.</text>
</comment>
<dbReference type="eggNOG" id="COG1121">
    <property type="taxonomic scope" value="Bacteria"/>
</dbReference>
<dbReference type="PANTHER" id="PTHR42734:SF17">
    <property type="entry name" value="METAL TRANSPORT SYSTEM ATP-BINDING PROTEIN TM_0124-RELATED"/>
    <property type="match status" value="1"/>
</dbReference>
<sequence>MSDNEGRGAPSTEPLSVVNFEDVSFGYGEDRVLESVSFEILQGDFAAIIGPNGGGKTTILKLILGLLIPDEGRIRLFDSPSEEARKRVGYVPQYTLFDPLFPATVEDVVLMGRLGAKSRLGFFRREDRRIAASALKTVGLEGLEKRPFPALSGGQRQRVLIARALASEADLLILDEPTSNVDRTAEKEIYTLLGSLKGEKTILLVSHDTAVVSNLADTILCINRTLARHPGCELTGEDLGKLYGDDMKLVLHDIHNEASAASAKEDSTC</sequence>
<dbReference type="InterPro" id="IPR027417">
    <property type="entry name" value="P-loop_NTPase"/>
</dbReference>
<dbReference type="GO" id="GO:0016887">
    <property type="term" value="F:ATP hydrolysis activity"/>
    <property type="evidence" value="ECO:0007669"/>
    <property type="project" value="InterPro"/>
</dbReference>
<dbReference type="OrthoDB" id="9806726at2"/>
<dbReference type="KEGG" id="ssm:Spirs_0195"/>
<organism evidence="6 7">
    <name type="scientific">Sediminispirochaeta smaragdinae (strain DSM 11293 / JCM 15392 / SEBR 4228)</name>
    <name type="common">Spirochaeta smaragdinae</name>
    <dbReference type="NCBI Taxonomy" id="573413"/>
    <lineage>
        <taxon>Bacteria</taxon>
        <taxon>Pseudomonadati</taxon>
        <taxon>Spirochaetota</taxon>
        <taxon>Spirochaetia</taxon>
        <taxon>Spirochaetales</taxon>
        <taxon>Spirochaetaceae</taxon>
        <taxon>Sediminispirochaeta</taxon>
    </lineage>
</organism>